<dbReference type="EMBL" id="FXAG01000018">
    <property type="protein sequence ID" value="SMF39645.1"/>
    <property type="molecule type" value="Genomic_DNA"/>
</dbReference>
<evidence type="ECO:0000313" key="6">
    <source>
        <dbReference type="EMBL" id="SMF39645.1"/>
    </source>
</evidence>
<comment type="subcellular location">
    <subcellularLocation>
        <location evidence="1">Periplasm</location>
    </subcellularLocation>
</comment>
<dbReference type="RefSeq" id="WP_085277112.1">
    <property type="nucleotide sequence ID" value="NZ_FXAG01000018.1"/>
</dbReference>
<comment type="similarity">
    <text evidence="2">Belongs to the bacterial solute-binding protein SsuA/TauA family.</text>
</comment>
<accession>A0A1Y6C0V6</accession>
<proteinExistence type="inferred from homology"/>
<name>A0A1Y6C0V6_9NEIS</name>
<dbReference type="Gene3D" id="3.40.190.10">
    <property type="entry name" value="Periplasmic binding protein-like II"/>
    <property type="match status" value="2"/>
</dbReference>
<organism evidence="6 7">
    <name type="scientific">Pseudogulbenkiania subflava DSM 22618</name>
    <dbReference type="NCBI Taxonomy" id="1123014"/>
    <lineage>
        <taxon>Bacteria</taxon>
        <taxon>Pseudomonadati</taxon>
        <taxon>Pseudomonadota</taxon>
        <taxon>Betaproteobacteria</taxon>
        <taxon>Neisseriales</taxon>
        <taxon>Chromobacteriaceae</taxon>
        <taxon>Pseudogulbenkiania</taxon>
    </lineage>
</organism>
<feature type="chain" id="PRO_5013368751" evidence="4">
    <location>
        <begin position="23"/>
        <end position="327"/>
    </location>
</feature>
<dbReference type="InterPro" id="IPR001638">
    <property type="entry name" value="Solute-binding_3/MltF_N"/>
</dbReference>
<evidence type="ECO:0000256" key="1">
    <source>
        <dbReference type="ARBA" id="ARBA00004418"/>
    </source>
</evidence>
<dbReference type="InterPro" id="IPR015168">
    <property type="entry name" value="SsuA/THI5"/>
</dbReference>
<dbReference type="AlphaFoldDB" id="A0A1Y6C0V6"/>
<dbReference type="InterPro" id="IPR010068">
    <property type="entry name" value="Peri-bd_TauA"/>
</dbReference>
<dbReference type="GO" id="GO:0042597">
    <property type="term" value="C:periplasmic space"/>
    <property type="evidence" value="ECO:0007669"/>
    <property type="project" value="UniProtKB-SubCell"/>
</dbReference>
<dbReference type="SUPFAM" id="SSF53850">
    <property type="entry name" value="Periplasmic binding protein-like II"/>
    <property type="match status" value="1"/>
</dbReference>
<evidence type="ECO:0000256" key="3">
    <source>
        <dbReference type="ARBA" id="ARBA00022729"/>
    </source>
</evidence>
<dbReference type="STRING" id="1123014.SAMN02745746_02979"/>
<protein>
    <submittedName>
        <fullName evidence="6">Taurine transport system substrate-binding protein</fullName>
    </submittedName>
</protein>
<keyword evidence="7" id="KW-1185">Reference proteome</keyword>
<evidence type="ECO:0000313" key="7">
    <source>
        <dbReference type="Proteomes" id="UP000192920"/>
    </source>
</evidence>
<dbReference type="Pfam" id="PF09084">
    <property type="entry name" value="NMT1"/>
    <property type="match status" value="1"/>
</dbReference>
<feature type="domain" description="Solute-binding protein family 3/N-terminal" evidence="5">
    <location>
        <begin position="25"/>
        <end position="242"/>
    </location>
</feature>
<reference evidence="7" key="1">
    <citation type="submission" date="2017-04" db="EMBL/GenBank/DDBJ databases">
        <authorList>
            <person name="Varghese N."/>
            <person name="Submissions S."/>
        </authorList>
    </citation>
    <scope>NUCLEOTIDE SEQUENCE [LARGE SCALE GENOMIC DNA]</scope>
    <source>
        <strain evidence="7">DSM 22618</strain>
    </source>
</reference>
<keyword evidence="3 4" id="KW-0732">Signal</keyword>
<gene>
    <name evidence="6" type="ORF">SAMN02745746_02979</name>
</gene>
<dbReference type="PANTHER" id="PTHR30024">
    <property type="entry name" value="ALIPHATIC SULFONATES-BINDING PROTEIN-RELATED"/>
    <property type="match status" value="1"/>
</dbReference>
<dbReference type="PANTHER" id="PTHR30024:SF47">
    <property type="entry name" value="TAURINE-BINDING PERIPLASMIC PROTEIN"/>
    <property type="match status" value="1"/>
</dbReference>
<dbReference type="Proteomes" id="UP000192920">
    <property type="component" value="Unassembled WGS sequence"/>
</dbReference>
<evidence type="ECO:0000259" key="5">
    <source>
        <dbReference type="SMART" id="SM00062"/>
    </source>
</evidence>
<dbReference type="GO" id="GO:0042918">
    <property type="term" value="P:alkanesulfonate transmembrane transport"/>
    <property type="evidence" value="ECO:0007669"/>
    <property type="project" value="TreeGrafter"/>
</dbReference>
<evidence type="ECO:0000256" key="4">
    <source>
        <dbReference type="SAM" id="SignalP"/>
    </source>
</evidence>
<dbReference type="NCBIfam" id="TIGR01729">
    <property type="entry name" value="taurine_ABC_bnd"/>
    <property type="match status" value="1"/>
</dbReference>
<sequence>MTRPILTSLLVSLALAASFAHAEDAVTIAFQTGVDPSKVAQADGDYEKATGKKINWRKFESGAEVIAAVASGDVPIGNIGSSPLAAAASRGLPIQTFLVTGVIGESEALVVRNGSGINKPADLVGKKIAVPYVSTTHYSLLAALKHWKVDAGKVNILNLRPSEIAAAWQRGDIDGAYVWEPALGKVKASGKVLTSSAEVSKWGAPTYDLWIVRQDFAQKNPDFLKQFVKVTGGVFDRYNKDPKGFASNPANVEKIARLTGSKPEEVTALLPGNVYPSLKEQSALLQKPFVKAVSDTSVFLKSQGKVDSLQADYSSYVTNQFINAALR</sequence>
<dbReference type="CDD" id="cd13560">
    <property type="entry name" value="PBP2_taurine"/>
    <property type="match status" value="1"/>
</dbReference>
<feature type="signal peptide" evidence="4">
    <location>
        <begin position="1"/>
        <end position="22"/>
    </location>
</feature>
<evidence type="ECO:0000256" key="2">
    <source>
        <dbReference type="ARBA" id="ARBA00010742"/>
    </source>
</evidence>
<dbReference type="SMART" id="SM00062">
    <property type="entry name" value="PBPb"/>
    <property type="match status" value="1"/>
</dbReference>